<dbReference type="Gene3D" id="3.30.559.10">
    <property type="entry name" value="Chloramphenicol acetyltransferase-like domain"/>
    <property type="match status" value="1"/>
</dbReference>
<dbReference type="InterPro" id="IPR050537">
    <property type="entry name" value="2-oxoacid_dehydrogenase"/>
</dbReference>
<gene>
    <name evidence="13" type="ORF">VFPBJ_10768</name>
    <name evidence="14" type="ORF">VFPFJ_10598</name>
</gene>
<dbReference type="GO" id="GO:0005739">
    <property type="term" value="C:mitochondrion"/>
    <property type="evidence" value="ECO:0007669"/>
    <property type="project" value="TreeGrafter"/>
</dbReference>
<sequence length="446" mass="48342">MLRHPQAAARRVQLANALSAALVAGCRPPSRQRLCQPTVLFSRTFTISHLRHADVTVKVPQMAESISEGTLSQLLKKVGERVEADEELATIETDKIDVSVNAPEAGIVAQVFVQEGDVVTVGQDLVQLETGVAVEGAQQAAGKEKTQASTEPPIAASKPQSESKPASEATETGTTKAPPEDQVKKSPGTEQPAAKQQNEKAPSTSVESTGQLARSERSEKLSRMRKTIATRLKQSQDTCASLTTVQRLDMTNLMAWRAKYKEAIAESQGVKLGYMGAFAKAATLAAQQVPRINASIDTDREIITYRDYIDISIAVSTPKGLVTPVVRDCETKNVVEIERDIAAIAKKARDGKLTMDDLEGGNFSISNPGIFGSMFGTPLINYPQAAVFNMNAIKEDVVAIDGKPEIRPMMYIALTYDHRLIDGREAVAFLNFVKGYIEDPAKMLLF</sequence>
<reference evidence="14 15" key="1">
    <citation type="submission" date="2016-02" db="EMBL/GenBank/DDBJ databases">
        <title>Biosynthesis of antibiotic leucinostatins and their inhibition on Phytophthora in bio-control Purpureocillium lilacinum.</title>
        <authorList>
            <person name="Wang G."/>
            <person name="Liu Z."/>
            <person name="Lin R."/>
            <person name="Li E."/>
            <person name="Mao Z."/>
            <person name="Ling J."/>
            <person name="Yin W."/>
            <person name="Xie B."/>
        </authorList>
    </citation>
    <scope>NUCLEOTIDE SEQUENCE [LARGE SCALE GENOMIC DNA]</scope>
    <source>
        <strain evidence="13">PLBJ-1</strain>
        <strain evidence="14">PLFJ-1</strain>
    </source>
</reference>
<dbReference type="PANTHER" id="PTHR43416:SF5">
    <property type="entry name" value="DIHYDROLIPOYLLYSINE-RESIDUE SUCCINYLTRANSFERASE COMPONENT OF 2-OXOGLUTARATE DEHYDROGENASE COMPLEX, MITOCHONDRIAL"/>
    <property type="match status" value="1"/>
</dbReference>
<dbReference type="OMA" id="PRPMMFL"/>
<dbReference type="Gene3D" id="2.40.50.100">
    <property type="match status" value="1"/>
</dbReference>
<dbReference type="CDD" id="cd06849">
    <property type="entry name" value="lipoyl_domain"/>
    <property type="match status" value="1"/>
</dbReference>
<evidence type="ECO:0000256" key="2">
    <source>
        <dbReference type="ARBA" id="ARBA00005145"/>
    </source>
</evidence>
<evidence type="ECO:0000256" key="9">
    <source>
        <dbReference type="ARBA" id="ARBA00023315"/>
    </source>
</evidence>
<proteinExistence type="inferred from homology"/>
<dbReference type="Proteomes" id="UP000078340">
    <property type="component" value="Unassembled WGS sequence"/>
</dbReference>
<dbReference type="InterPro" id="IPR023213">
    <property type="entry name" value="CAT-like_dom_sf"/>
</dbReference>
<dbReference type="GO" id="GO:0006099">
    <property type="term" value="P:tricarboxylic acid cycle"/>
    <property type="evidence" value="ECO:0007669"/>
    <property type="project" value="UniProtKB-KW"/>
</dbReference>
<evidence type="ECO:0000313" key="15">
    <source>
        <dbReference type="Proteomes" id="UP000078340"/>
    </source>
</evidence>
<feature type="compositionally biased region" description="Polar residues" evidence="11">
    <location>
        <begin position="158"/>
        <end position="175"/>
    </location>
</feature>
<dbReference type="PROSITE" id="PS00189">
    <property type="entry name" value="LIPOYL"/>
    <property type="match status" value="1"/>
</dbReference>
<feature type="region of interest" description="Disordered" evidence="11">
    <location>
        <begin position="139"/>
        <end position="224"/>
    </location>
</feature>
<dbReference type="InterPro" id="IPR011053">
    <property type="entry name" value="Single_hybrid_motif"/>
</dbReference>
<feature type="domain" description="Lipoyl-binding" evidence="12">
    <location>
        <begin position="54"/>
        <end position="129"/>
    </location>
</feature>
<evidence type="ECO:0000313" key="14">
    <source>
        <dbReference type="EMBL" id="OAQ76816.1"/>
    </source>
</evidence>
<dbReference type="PROSITE" id="PS50968">
    <property type="entry name" value="BIOTINYL_LIPOYL"/>
    <property type="match status" value="1"/>
</dbReference>
<dbReference type="InterPro" id="IPR000089">
    <property type="entry name" value="Biotin_lipoyl"/>
</dbReference>
<dbReference type="InterPro" id="IPR001078">
    <property type="entry name" value="2-oxoacid_DH_actylTfrase"/>
</dbReference>
<dbReference type="GeneID" id="28892715"/>
<keyword evidence="5" id="KW-0816">Tricarboxylic acid cycle</keyword>
<dbReference type="SUPFAM" id="SSF51230">
    <property type="entry name" value="Single hybrid motif"/>
    <property type="match status" value="1"/>
</dbReference>
<name>A0A179GG63_PURLI</name>
<dbReference type="InterPro" id="IPR006255">
    <property type="entry name" value="SucB"/>
</dbReference>
<evidence type="ECO:0000256" key="8">
    <source>
        <dbReference type="ARBA" id="ARBA00022946"/>
    </source>
</evidence>
<dbReference type="KEGG" id="plj:28892715"/>
<evidence type="ECO:0000256" key="7">
    <source>
        <dbReference type="ARBA" id="ARBA00022823"/>
    </source>
</evidence>
<dbReference type="Pfam" id="PF00198">
    <property type="entry name" value="2-oxoacid_dh"/>
    <property type="match status" value="1"/>
</dbReference>
<dbReference type="AlphaFoldDB" id="A0A179GG63"/>
<accession>A0A179GG63</accession>
<dbReference type="Proteomes" id="UP000078240">
    <property type="component" value="Unassembled WGS sequence"/>
</dbReference>
<dbReference type="STRING" id="33203.A0A179GG63"/>
<dbReference type="Pfam" id="PF00364">
    <property type="entry name" value="Biotin_lipoyl"/>
    <property type="match status" value="1"/>
</dbReference>
<dbReference type="EC" id="2.3.1.61" evidence="4"/>
<dbReference type="NCBIfam" id="TIGR01347">
    <property type="entry name" value="sucB"/>
    <property type="match status" value="1"/>
</dbReference>
<comment type="cofactor">
    <cofactor evidence="1">
        <name>(R)-lipoate</name>
        <dbReference type="ChEBI" id="CHEBI:83088"/>
    </cofactor>
</comment>
<protein>
    <recommendedName>
        <fullName evidence="4">dihydrolipoyllysine-residue succinyltransferase</fullName>
        <ecNumber evidence="4">2.3.1.61</ecNumber>
    </recommendedName>
    <alternativeName>
        <fullName evidence="10">2-oxoglutarate dehydrogenase complex component E2</fullName>
    </alternativeName>
</protein>
<dbReference type="EMBL" id="LSBH01000011">
    <property type="protein sequence ID" value="OAQ69393.1"/>
    <property type="molecule type" value="Genomic_DNA"/>
</dbReference>
<keyword evidence="7" id="KW-0450">Lipoyl</keyword>
<evidence type="ECO:0000259" key="12">
    <source>
        <dbReference type="PROSITE" id="PS50968"/>
    </source>
</evidence>
<dbReference type="InterPro" id="IPR003016">
    <property type="entry name" value="2-oxoA_DH_lipoyl-BS"/>
</dbReference>
<dbReference type="PROSITE" id="PS51257">
    <property type="entry name" value="PROKAR_LIPOPROTEIN"/>
    <property type="match status" value="1"/>
</dbReference>
<dbReference type="GO" id="GO:0004149">
    <property type="term" value="F:dihydrolipoyllysine-residue succinyltransferase activity"/>
    <property type="evidence" value="ECO:0007669"/>
    <property type="project" value="UniProtKB-EC"/>
</dbReference>
<dbReference type="PANTHER" id="PTHR43416">
    <property type="entry name" value="DIHYDROLIPOYLLYSINE-RESIDUE SUCCINYLTRANSFERASE COMPONENT OF 2-OXOGLUTARATE DEHYDROGENASE COMPLEX, MITOCHONDRIAL-RELATED"/>
    <property type="match status" value="1"/>
</dbReference>
<dbReference type="EMBL" id="LSBI01000014">
    <property type="protein sequence ID" value="OAQ76816.1"/>
    <property type="molecule type" value="Genomic_DNA"/>
</dbReference>
<keyword evidence="6 14" id="KW-0808">Transferase</keyword>
<dbReference type="GO" id="GO:0045252">
    <property type="term" value="C:oxoglutarate dehydrogenase complex"/>
    <property type="evidence" value="ECO:0007669"/>
    <property type="project" value="InterPro"/>
</dbReference>
<comment type="caution">
    <text evidence="14">The sequence shown here is derived from an EMBL/GenBank/DDBJ whole genome shotgun (WGS) entry which is preliminary data.</text>
</comment>
<dbReference type="SUPFAM" id="SSF52777">
    <property type="entry name" value="CoA-dependent acyltransferases"/>
    <property type="match status" value="1"/>
</dbReference>
<evidence type="ECO:0000256" key="4">
    <source>
        <dbReference type="ARBA" id="ARBA00012945"/>
    </source>
</evidence>
<evidence type="ECO:0000256" key="11">
    <source>
        <dbReference type="SAM" id="MobiDB-lite"/>
    </source>
</evidence>
<evidence type="ECO:0000256" key="6">
    <source>
        <dbReference type="ARBA" id="ARBA00022679"/>
    </source>
</evidence>
<evidence type="ECO:0000256" key="1">
    <source>
        <dbReference type="ARBA" id="ARBA00001938"/>
    </source>
</evidence>
<dbReference type="UniPathway" id="UPA00868">
    <property type="reaction ID" value="UER00840"/>
</dbReference>
<dbReference type="GO" id="GO:0033512">
    <property type="term" value="P:L-lysine catabolic process to acetyl-CoA via saccharopine"/>
    <property type="evidence" value="ECO:0007669"/>
    <property type="project" value="UniProtKB-UniPathway"/>
</dbReference>
<evidence type="ECO:0000256" key="3">
    <source>
        <dbReference type="ARBA" id="ARBA00007317"/>
    </source>
</evidence>
<comment type="similarity">
    <text evidence="3">Belongs to the 2-oxoacid dehydrogenase family.</text>
</comment>
<keyword evidence="9" id="KW-0012">Acyltransferase</keyword>
<organism evidence="14 15">
    <name type="scientific">Purpureocillium lilacinum</name>
    <name type="common">Paecilomyces lilacinus</name>
    <dbReference type="NCBI Taxonomy" id="33203"/>
    <lineage>
        <taxon>Eukaryota</taxon>
        <taxon>Fungi</taxon>
        <taxon>Dikarya</taxon>
        <taxon>Ascomycota</taxon>
        <taxon>Pezizomycotina</taxon>
        <taxon>Sordariomycetes</taxon>
        <taxon>Hypocreomycetidae</taxon>
        <taxon>Hypocreales</taxon>
        <taxon>Ophiocordycipitaceae</taxon>
        <taxon>Purpureocillium</taxon>
    </lineage>
</organism>
<evidence type="ECO:0000313" key="13">
    <source>
        <dbReference type="EMBL" id="OAQ69393.1"/>
    </source>
</evidence>
<evidence type="ECO:0000256" key="5">
    <source>
        <dbReference type="ARBA" id="ARBA00022532"/>
    </source>
</evidence>
<comment type="pathway">
    <text evidence="2">Amino-acid degradation; L-lysine degradation via saccharopine pathway; glutaryl-CoA from L-lysine: step 6/6.</text>
</comment>
<keyword evidence="8" id="KW-0809">Transit peptide</keyword>
<feature type="compositionally biased region" description="Polar residues" evidence="11">
    <location>
        <begin position="194"/>
        <end position="212"/>
    </location>
</feature>
<evidence type="ECO:0000256" key="10">
    <source>
        <dbReference type="ARBA" id="ARBA00032406"/>
    </source>
</evidence>